<dbReference type="SUPFAM" id="SSF55486">
    <property type="entry name" value="Metalloproteases ('zincins'), catalytic domain"/>
    <property type="match status" value="1"/>
</dbReference>
<proteinExistence type="predicted"/>
<organism evidence="3 4">
    <name type="scientific">Pseudomonas graminis</name>
    <dbReference type="NCBI Taxonomy" id="158627"/>
    <lineage>
        <taxon>Bacteria</taxon>
        <taxon>Pseudomonadati</taxon>
        <taxon>Pseudomonadota</taxon>
        <taxon>Gammaproteobacteria</taxon>
        <taxon>Pseudomonadales</taxon>
        <taxon>Pseudomonadaceae</taxon>
        <taxon>Pseudomonas</taxon>
    </lineage>
</organism>
<accession>A0A1I0BTK9</accession>
<feature type="chain" id="PRO_5010303980" evidence="2">
    <location>
        <begin position="23"/>
        <end position="437"/>
    </location>
</feature>
<feature type="signal peptide" evidence="2">
    <location>
        <begin position="1"/>
        <end position="22"/>
    </location>
</feature>
<evidence type="ECO:0000313" key="3">
    <source>
        <dbReference type="EMBL" id="SET10274.1"/>
    </source>
</evidence>
<reference evidence="3 4" key="1">
    <citation type="submission" date="2016-10" db="EMBL/GenBank/DDBJ databases">
        <authorList>
            <person name="de Groot N.N."/>
        </authorList>
    </citation>
    <scope>NUCLEOTIDE SEQUENCE [LARGE SCALE GENOMIC DNA]</scope>
    <source>
        <strain evidence="3 4">DSM 11363</strain>
    </source>
</reference>
<dbReference type="Proteomes" id="UP000182332">
    <property type="component" value="Unassembled WGS sequence"/>
</dbReference>
<dbReference type="AlphaFoldDB" id="A0A1I0BTK9"/>
<dbReference type="RefSeq" id="WP_074886598.1">
    <property type="nucleotide sequence ID" value="NZ_FOHW01000006.1"/>
</dbReference>
<feature type="region of interest" description="Disordered" evidence="1">
    <location>
        <begin position="179"/>
        <end position="199"/>
    </location>
</feature>
<evidence type="ECO:0000256" key="1">
    <source>
        <dbReference type="SAM" id="MobiDB-lite"/>
    </source>
</evidence>
<evidence type="ECO:0000256" key="2">
    <source>
        <dbReference type="SAM" id="SignalP"/>
    </source>
</evidence>
<dbReference type="OrthoDB" id="3976083at2"/>
<dbReference type="Pfam" id="PF13688">
    <property type="entry name" value="Reprolysin_5"/>
    <property type="match status" value="1"/>
</dbReference>
<evidence type="ECO:0000313" key="4">
    <source>
        <dbReference type="Proteomes" id="UP000182332"/>
    </source>
</evidence>
<keyword evidence="2" id="KW-0732">Signal</keyword>
<name>A0A1I0BTK9_9PSED</name>
<dbReference type="EMBL" id="FOHW01000006">
    <property type="protein sequence ID" value="SET10274.1"/>
    <property type="molecule type" value="Genomic_DNA"/>
</dbReference>
<sequence length="437" mass="48131">MIRILAWLVFLIPLAAATPATAAETPFLKSGRPLDERDFDASATLKAQHSFPGTIKISEADIDASQIKDHSILALEMDGATLLATFVRSEQLNQPSKVSVPRDEAREKDVSDMTVWYGNLEPHINIEPFNAARQDPLNSITLVKSKTGVTGVIRHGARLFWLRPMKDGKHLIVELDESKMPDEGNAPMPSGSGAVLEKSSPTESAGNVVIDVFTVIMQRAVDAYDGDMLALMQLAVAQANQSYINSDIGISLRLSAYQVTNYSSSNFLDLDMNRLMDPKDGYMDDSMVIREESFSDVVMLIDDYGRVIEGDYLCGLAKQVGSTAATAVAAVNYRCIFNQTFAHELGHLQSARHNPENDSGQGPYSYAHGYRYTVDAAQWRTLMAYPCVPWSSGCPVLNAWSNPDLRYNGVPMGDAQSADNRRVLELTKQSISKYYSQ</sequence>
<gene>
    <name evidence="3" type="ORF">SAMN05216197_106146</name>
</gene>
<protein>
    <submittedName>
        <fullName evidence="3">Peptidyl-Asp metalloendopeptidase Metallo peptidase. MEROPS family M72</fullName>
    </submittedName>
</protein>